<evidence type="ECO:0000313" key="3">
    <source>
        <dbReference type="Proteomes" id="UP001596409"/>
    </source>
</evidence>
<dbReference type="Proteomes" id="UP001596409">
    <property type="component" value="Unassembled WGS sequence"/>
</dbReference>
<feature type="transmembrane region" description="Helical" evidence="1">
    <location>
        <begin position="12"/>
        <end position="34"/>
    </location>
</feature>
<accession>A0ABW2DV17</accession>
<dbReference type="InterPro" id="IPR046129">
    <property type="entry name" value="DUF6126"/>
</dbReference>
<proteinExistence type="predicted"/>
<organism evidence="2 3">
    <name type="scientific">Streptomyces viridiviolaceus</name>
    <dbReference type="NCBI Taxonomy" id="68282"/>
    <lineage>
        <taxon>Bacteria</taxon>
        <taxon>Bacillati</taxon>
        <taxon>Actinomycetota</taxon>
        <taxon>Actinomycetes</taxon>
        <taxon>Kitasatosporales</taxon>
        <taxon>Streptomycetaceae</taxon>
        <taxon>Streptomyces</taxon>
    </lineage>
</organism>
<gene>
    <name evidence="2" type="ORF">ACFQMH_00955</name>
</gene>
<keyword evidence="1" id="KW-0472">Membrane</keyword>
<keyword evidence="3" id="KW-1185">Reference proteome</keyword>
<evidence type="ECO:0000313" key="2">
    <source>
        <dbReference type="EMBL" id="MFC7010302.1"/>
    </source>
</evidence>
<protein>
    <submittedName>
        <fullName evidence="2">DUF6126 family protein</fullName>
    </submittedName>
</protein>
<name>A0ABW2DV17_9ACTN</name>
<dbReference type="EMBL" id="JBHSYM010000003">
    <property type="protein sequence ID" value="MFC7010302.1"/>
    <property type="molecule type" value="Genomic_DNA"/>
</dbReference>
<keyword evidence="1" id="KW-1133">Transmembrane helix</keyword>
<evidence type="ECO:0000256" key="1">
    <source>
        <dbReference type="SAM" id="Phobius"/>
    </source>
</evidence>
<keyword evidence="1" id="KW-0812">Transmembrane</keyword>
<dbReference type="RefSeq" id="WP_189870500.1">
    <property type="nucleotide sequence ID" value="NZ_BMWA01000007.1"/>
</dbReference>
<dbReference type="Pfam" id="PF19621">
    <property type="entry name" value="DUF6126"/>
    <property type="match status" value="1"/>
</dbReference>
<sequence>MSNMEEKFPRALWIRLIIYVAVGHAFAGFIYLLFEVGAK</sequence>
<reference evidence="3" key="1">
    <citation type="journal article" date="2019" name="Int. J. Syst. Evol. Microbiol.">
        <title>The Global Catalogue of Microorganisms (GCM) 10K type strain sequencing project: providing services to taxonomists for standard genome sequencing and annotation.</title>
        <authorList>
            <consortium name="The Broad Institute Genomics Platform"/>
            <consortium name="The Broad Institute Genome Sequencing Center for Infectious Disease"/>
            <person name="Wu L."/>
            <person name="Ma J."/>
        </authorList>
    </citation>
    <scope>NUCLEOTIDE SEQUENCE [LARGE SCALE GENOMIC DNA]</scope>
    <source>
        <strain evidence="3">JCM 4855</strain>
    </source>
</reference>
<comment type="caution">
    <text evidence="2">The sequence shown here is derived from an EMBL/GenBank/DDBJ whole genome shotgun (WGS) entry which is preliminary data.</text>
</comment>